<reference evidence="3" key="1">
    <citation type="journal article" date="2019" name="Int. J. Syst. Evol. Microbiol.">
        <title>The Global Catalogue of Microorganisms (GCM) 10K type strain sequencing project: providing services to taxonomists for standard genome sequencing and annotation.</title>
        <authorList>
            <consortium name="The Broad Institute Genomics Platform"/>
            <consortium name="The Broad Institute Genome Sequencing Center for Infectious Disease"/>
            <person name="Wu L."/>
            <person name="Ma J."/>
        </authorList>
    </citation>
    <scope>NUCLEOTIDE SEQUENCE [LARGE SCALE GENOMIC DNA]</scope>
    <source>
        <strain evidence="3">JCM 10411</strain>
    </source>
</reference>
<feature type="region of interest" description="Disordered" evidence="1">
    <location>
        <begin position="24"/>
        <end position="47"/>
    </location>
</feature>
<proteinExistence type="predicted"/>
<dbReference type="EMBL" id="JBHSOA010000014">
    <property type="protein sequence ID" value="MFC5851810.1"/>
    <property type="molecule type" value="Genomic_DNA"/>
</dbReference>
<evidence type="ECO:0000256" key="1">
    <source>
        <dbReference type="SAM" id="MobiDB-lite"/>
    </source>
</evidence>
<evidence type="ECO:0000313" key="3">
    <source>
        <dbReference type="Proteomes" id="UP001596180"/>
    </source>
</evidence>
<sequence>MVGRQRYRPFRFGTYDLNRKRDGGILRVNGTSTDPVTQHDIPESDCG</sequence>
<keyword evidence="3" id="KW-1185">Reference proteome</keyword>
<organism evidence="2 3">
    <name type="scientific">Streptomyces chlorus</name>
    <dbReference type="NCBI Taxonomy" id="887452"/>
    <lineage>
        <taxon>Bacteria</taxon>
        <taxon>Bacillati</taxon>
        <taxon>Actinomycetota</taxon>
        <taxon>Actinomycetes</taxon>
        <taxon>Kitasatosporales</taxon>
        <taxon>Streptomycetaceae</taxon>
        <taxon>Streptomyces</taxon>
    </lineage>
</organism>
<protein>
    <submittedName>
        <fullName evidence="2">Uncharacterized protein</fullName>
    </submittedName>
</protein>
<evidence type="ECO:0000313" key="2">
    <source>
        <dbReference type="EMBL" id="MFC5851810.1"/>
    </source>
</evidence>
<dbReference type="RefSeq" id="WP_381360203.1">
    <property type="nucleotide sequence ID" value="NZ_JBHSOA010000014.1"/>
</dbReference>
<name>A0ABW1DT31_9ACTN</name>
<gene>
    <name evidence="2" type="ORF">ACFPZI_08200</name>
</gene>
<accession>A0ABW1DT31</accession>
<comment type="caution">
    <text evidence="2">The sequence shown here is derived from an EMBL/GenBank/DDBJ whole genome shotgun (WGS) entry which is preliminary data.</text>
</comment>
<dbReference type="Proteomes" id="UP001596180">
    <property type="component" value="Unassembled WGS sequence"/>
</dbReference>